<dbReference type="Gene3D" id="3.50.50.60">
    <property type="entry name" value="FAD/NAD(P)-binding domain"/>
    <property type="match status" value="2"/>
</dbReference>
<evidence type="ECO:0000313" key="3">
    <source>
        <dbReference type="Proteomes" id="UP000017836"/>
    </source>
</evidence>
<dbReference type="STRING" id="13333.W1NH31"/>
<name>W1NH31_AMBTC</name>
<dbReference type="Gene3D" id="3.30.410.40">
    <property type="match status" value="2"/>
</dbReference>
<dbReference type="EMBL" id="KI397513">
    <property type="protein sequence ID" value="ERM94514.1"/>
    <property type="molecule type" value="Genomic_DNA"/>
</dbReference>
<dbReference type="AlphaFoldDB" id="W1NH31"/>
<evidence type="ECO:0000313" key="2">
    <source>
        <dbReference type="EMBL" id="ERM94514.1"/>
    </source>
</evidence>
<dbReference type="Gramene" id="ERM94514">
    <property type="protein sequence ID" value="ERM94514"/>
    <property type="gene ID" value="AMTR_s00010p00263600"/>
</dbReference>
<gene>
    <name evidence="2" type="ORF">AMTR_s00010p00263600</name>
</gene>
<protein>
    <recommendedName>
        <fullName evidence="1">Glucose-methanol-choline oxidoreductase C-terminal domain-containing protein</fullName>
    </recommendedName>
</protein>
<dbReference type="SUPFAM" id="SSF54373">
    <property type="entry name" value="FAD-linked reductases, C-terminal domain"/>
    <property type="match status" value="1"/>
</dbReference>
<proteinExistence type="predicted"/>
<dbReference type="InterPro" id="IPR007867">
    <property type="entry name" value="GMC_OxRtase_C"/>
</dbReference>
<dbReference type="GO" id="GO:0016614">
    <property type="term" value="F:oxidoreductase activity, acting on CH-OH group of donors"/>
    <property type="evidence" value="ECO:0007669"/>
    <property type="project" value="InterPro"/>
</dbReference>
<dbReference type="OMA" id="WEQSTIK"/>
<dbReference type="Proteomes" id="UP000017836">
    <property type="component" value="Unassembled WGS sequence"/>
</dbReference>
<keyword evidence="3" id="KW-1185">Reference proteome</keyword>
<dbReference type="InterPro" id="IPR036188">
    <property type="entry name" value="FAD/NAD-bd_sf"/>
</dbReference>
<accession>W1NH31</accession>
<dbReference type="Pfam" id="PF05199">
    <property type="entry name" value="GMC_oxred_C"/>
    <property type="match status" value="1"/>
</dbReference>
<dbReference type="PANTHER" id="PTHR45968">
    <property type="entry name" value="OSJNBA0019K04.7 PROTEIN"/>
    <property type="match status" value="1"/>
</dbReference>
<dbReference type="eggNOG" id="KOG1238">
    <property type="taxonomic scope" value="Eukaryota"/>
</dbReference>
<dbReference type="InterPro" id="IPR051871">
    <property type="entry name" value="GMC_Oxidoreductase-Related"/>
</dbReference>
<sequence length="329" mass="37462">MADDYTSIVQSFDTEDGVPNLRGRVLGGSTAINRGFYSRTSKDYIERVGWDEELVRESYEWVESQLVLQTSLLTPWQAALKEGHVKAGSFRGRGSQKDHCFAEFYSRKSHISRSRRSNLISRSSRKSPNTFIKWNRPLNHLQAFNISPIIALLPVGQGFQGNPCISIRLPSPNSLKPEPPQVVGITHNYQTIIQALILPTTPTGEEILSVIVGKVAEPLSRGLLSLKSRDPRQNPSVKFNYLKEERDLEGCIKAGQLIDRIYRTGSFRERVTESDVESWFKFNVSDSKEMGEFCKMNVRTCYHYHAGCEVGSVIDEEFWVFWGRRFESC</sequence>
<dbReference type="PANTHER" id="PTHR45968:SF19">
    <property type="entry name" value="GLUCOSE-METHANOL-CHOLINE (GMC) OXIDOREDUCTASE FAMILY PROTEIN"/>
    <property type="match status" value="1"/>
</dbReference>
<feature type="domain" description="Glucose-methanol-choline oxidoreductase C-terminal" evidence="1">
    <location>
        <begin position="218"/>
        <end position="320"/>
    </location>
</feature>
<reference evidence="3" key="1">
    <citation type="journal article" date="2013" name="Science">
        <title>The Amborella genome and the evolution of flowering plants.</title>
        <authorList>
            <consortium name="Amborella Genome Project"/>
        </authorList>
    </citation>
    <scope>NUCLEOTIDE SEQUENCE [LARGE SCALE GENOMIC DNA]</scope>
</reference>
<dbReference type="HOGENOM" id="CLU_845541_0_0_1"/>
<evidence type="ECO:0000259" key="1">
    <source>
        <dbReference type="Pfam" id="PF05199"/>
    </source>
</evidence>
<organism evidence="2 3">
    <name type="scientific">Amborella trichopoda</name>
    <dbReference type="NCBI Taxonomy" id="13333"/>
    <lineage>
        <taxon>Eukaryota</taxon>
        <taxon>Viridiplantae</taxon>
        <taxon>Streptophyta</taxon>
        <taxon>Embryophyta</taxon>
        <taxon>Tracheophyta</taxon>
        <taxon>Spermatophyta</taxon>
        <taxon>Magnoliopsida</taxon>
        <taxon>Amborellales</taxon>
        <taxon>Amborellaceae</taxon>
        <taxon>Amborella</taxon>
    </lineage>
</organism>